<dbReference type="GO" id="GO:0016787">
    <property type="term" value="F:hydrolase activity"/>
    <property type="evidence" value="ECO:0007669"/>
    <property type="project" value="UniProtKB-KW"/>
</dbReference>
<dbReference type="PROSITE" id="PS51934">
    <property type="entry name" value="LRAT"/>
    <property type="match status" value="1"/>
</dbReference>
<evidence type="ECO:0000256" key="1">
    <source>
        <dbReference type="ARBA" id="ARBA00007824"/>
    </source>
</evidence>
<protein>
    <recommendedName>
        <fullName evidence="7">LRAT domain-containing protein</fullName>
    </recommendedName>
</protein>
<feature type="transmembrane region" description="Helical" evidence="6">
    <location>
        <begin position="285"/>
        <end position="306"/>
    </location>
</feature>
<comment type="caution">
    <text evidence="8">The sequence shown here is derived from an EMBL/GenBank/DDBJ whole genome shotgun (WGS) entry which is preliminary data.</text>
</comment>
<feature type="transmembrane region" description="Helical" evidence="6">
    <location>
        <begin position="355"/>
        <end position="375"/>
    </location>
</feature>
<dbReference type="InterPro" id="IPR007053">
    <property type="entry name" value="LRAT_dom"/>
</dbReference>
<feature type="compositionally biased region" description="Acidic residues" evidence="5">
    <location>
        <begin position="17"/>
        <end position="27"/>
    </location>
</feature>
<dbReference type="PANTHER" id="PTHR13943">
    <property type="entry name" value="HRAS-LIKE SUPPRESSOR - RELATED"/>
    <property type="match status" value="1"/>
</dbReference>
<keyword evidence="6" id="KW-0472">Membrane</keyword>
<evidence type="ECO:0000256" key="6">
    <source>
        <dbReference type="SAM" id="Phobius"/>
    </source>
</evidence>
<keyword evidence="3" id="KW-0378">Hydrolase</keyword>
<evidence type="ECO:0000313" key="8">
    <source>
        <dbReference type="EMBL" id="KAL3883607.1"/>
    </source>
</evidence>
<dbReference type="Gene3D" id="3.90.1720.10">
    <property type="entry name" value="endopeptidase domain like (from Nostoc punctiforme)"/>
    <property type="match status" value="1"/>
</dbReference>
<accession>A0ABD3XBH6</accession>
<evidence type="ECO:0000256" key="2">
    <source>
        <dbReference type="ARBA" id="ARBA00022679"/>
    </source>
</evidence>
<keyword evidence="9" id="KW-1185">Reference proteome</keyword>
<dbReference type="GO" id="GO:0006629">
    <property type="term" value="P:lipid metabolic process"/>
    <property type="evidence" value="ECO:0007669"/>
    <property type="project" value="UniProtKB-KW"/>
</dbReference>
<organism evidence="8 9">
    <name type="scientific">Sinanodonta woodiana</name>
    <name type="common">Chinese pond mussel</name>
    <name type="synonym">Anodonta woodiana</name>
    <dbReference type="NCBI Taxonomy" id="1069815"/>
    <lineage>
        <taxon>Eukaryota</taxon>
        <taxon>Metazoa</taxon>
        <taxon>Spiralia</taxon>
        <taxon>Lophotrochozoa</taxon>
        <taxon>Mollusca</taxon>
        <taxon>Bivalvia</taxon>
        <taxon>Autobranchia</taxon>
        <taxon>Heteroconchia</taxon>
        <taxon>Palaeoheterodonta</taxon>
        <taxon>Unionida</taxon>
        <taxon>Unionoidea</taxon>
        <taxon>Unionidae</taxon>
        <taxon>Unioninae</taxon>
        <taxon>Sinanodonta</taxon>
    </lineage>
</organism>
<dbReference type="AlphaFoldDB" id="A0ABD3XBH6"/>
<comment type="similarity">
    <text evidence="1">Belongs to the H-rev107 family.</text>
</comment>
<gene>
    <name evidence="8" type="ORF">ACJMK2_029853</name>
</gene>
<name>A0ABD3XBH6_SINWO</name>
<dbReference type="Pfam" id="PF04970">
    <property type="entry name" value="LRAT"/>
    <property type="match status" value="1"/>
</dbReference>
<reference evidence="8 9" key="1">
    <citation type="submission" date="2024-11" db="EMBL/GenBank/DDBJ databases">
        <title>Chromosome-level genome assembly of the freshwater bivalve Anodonta woodiana.</title>
        <authorList>
            <person name="Chen X."/>
        </authorList>
    </citation>
    <scope>NUCLEOTIDE SEQUENCE [LARGE SCALE GENOMIC DNA]</scope>
    <source>
        <strain evidence="8">MN2024</strain>
        <tissue evidence="8">Gills</tissue>
    </source>
</reference>
<dbReference type="Proteomes" id="UP001634394">
    <property type="component" value="Unassembled WGS sequence"/>
</dbReference>
<feature type="domain" description="LRAT" evidence="7">
    <location>
        <begin position="122"/>
        <end position="235"/>
    </location>
</feature>
<evidence type="ECO:0000259" key="7">
    <source>
        <dbReference type="PROSITE" id="PS51934"/>
    </source>
</evidence>
<keyword evidence="4" id="KW-0443">Lipid metabolism</keyword>
<dbReference type="GO" id="GO:0016740">
    <property type="term" value="F:transferase activity"/>
    <property type="evidence" value="ECO:0007669"/>
    <property type="project" value="UniProtKB-KW"/>
</dbReference>
<dbReference type="EMBL" id="JBJQND010000003">
    <property type="protein sequence ID" value="KAL3883607.1"/>
    <property type="molecule type" value="Genomic_DNA"/>
</dbReference>
<feature type="compositionally biased region" description="Polar residues" evidence="5">
    <location>
        <begin position="1"/>
        <end position="13"/>
    </location>
</feature>
<sequence length="652" mass="75435">MASKLVSRNNVKRTTFEEADDDKEQGDDEYLYEWQPLIDEVNRFQEACDAQLPRVLHPEQPEEISEGNVVEDFIHKIEAINDGTDRWCSECSKARRVEDMSSLQRGQHISMPGEHSSYFFKPLGKRIAAYRHHAIVKEIVQRSFQTAEVILIHFSKEDNVVKVCEQKMSFNLQYDELYIIEYQYSRYDPDTIVQRADSILEQSESGNLFTSYNPFTKNCEHFATWCVLGEEKSLQAHKFINDIREMLWNIFGGGSKIARLLLKLFVDSSDEIATFVTRAVHLPSVILGMSSVAHIIYCIIKTVYLIKQYRNEKRICYHCLKEKLLDLWLQFGVFGGTSVITFVIVNFALPPLGPYVAIPIATLLVMVATALTLAVPRIRKALWSPVQYSKNEIKTLSEIKVGDVASLTYCNLTHLVIVSEVQLDTNPEHGTIKGIHYSRPTRLGKREIKEEYFKINLKISKVNRVHFNMASTYSPQEVVDRARTRIGERKWNLSYNRSDHFCRWAKEKSDYYSGDINCLEGEVTDNTQSGSLSSLIVRKDDVHHMKEIQPGDVVMYGSYKGIIISLEDVKDGRIFIMHTLIRKSCFEFYGQKVSLRIDLNMDCLEVHRYHPVHCVSMSERVEKAINMIGKKIQRWTRTHFIEDIILKQRENN</sequence>
<evidence type="ECO:0000256" key="5">
    <source>
        <dbReference type="SAM" id="MobiDB-lite"/>
    </source>
</evidence>
<proteinExistence type="inferred from homology"/>
<keyword evidence="6" id="KW-1133">Transmembrane helix</keyword>
<feature type="transmembrane region" description="Helical" evidence="6">
    <location>
        <begin position="327"/>
        <end position="349"/>
    </location>
</feature>
<keyword evidence="2" id="KW-0808">Transferase</keyword>
<evidence type="ECO:0000256" key="4">
    <source>
        <dbReference type="ARBA" id="ARBA00023098"/>
    </source>
</evidence>
<evidence type="ECO:0000313" key="9">
    <source>
        <dbReference type="Proteomes" id="UP001634394"/>
    </source>
</evidence>
<feature type="region of interest" description="Disordered" evidence="5">
    <location>
        <begin position="1"/>
        <end position="27"/>
    </location>
</feature>
<keyword evidence="6" id="KW-0812">Transmembrane</keyword>
<dbReference type="InterPro" id="IPR051496">
    <property type="entry name" value="H-rev107_PLA/AT"/>
</dbReference>
<dbReference type="PANTHER" id="PTHR13943:SF77">
    <property type="entry name" value="LRAT DOMAIN-CONTAINING PROTEIN"/>
    <property type="match status" value="1"/>
</dbReference>
<evidence type="ECO:0000256" key="3">
    <source>
        <dbReference type="ARBA" id="ARBA00022801"/>
    </source>
</evidence>